<reference evidence="1" key="1">
    <citation type="journal article" date="2014" name="Front. Microbiol.">
        <title>High frequency of phylogenetically diverse reductive dehalogenase-homologous genes in deep subseafloor sedimentary metagenomes.</title>
        <authorList>
            <person name="Kawai M."/>
            <person name="Futagami T."/>
            <person name="Toyoda A."/>
            <person name="Takaki Y."/>
            <person name="Nishi S."/>
            <person name="Hori S."/>
            <person name="Arai W."/>
            <person name="Tsubouchi T."/>
            <person name="Morono Y."/>
            <person name="Uchiyama I."/>
            <person name="Ito T."/>
            <person name="Fujiyama A."/>
            <person name="Inagaki F."/>
            <person name="Takami H."/>
        </authorList>
    </citation>
    <scope>NUCLEOTIDE SEQUENCE</scope>
    <source>
        <strain evidence="1">Expedition CK06-06</strain>
    </source>
</reference>
<sequence length="146" mass="15901">PILVNQEFTATGASRQNRFATIKADPLEANSPTSKDLAWGVVQQGTNPNGVNVRGVATVDVLVDVNNRFAENVADTANNFLLVGKLDVAYMTVGEKRCQGAIPQPHGTQGGAPSNFHFIVVNKRLEPMERFLAWMVSHVKQVQMDV</sequence>
<protein>
    <submittedName>
        <fullName evidence="1">Uncharacterized protein</fullName>
    </submittedName>
</protein>
<gene>
    <name evidence="1" type="ORF">S06H3_62668</name>
</gene>
<feature type="non-terminal residue" evidence="1">
    <location>
        <position position="1"/>
    </location>
</feature>
<organism evidence="1">
    <name type="scientific">marine sediment metagenome</name>
    <dbReference type="NCBI Taxonomy" id="412755"/>
    <lineage>
        <taxon>unclassified sequences</taxon>
        <taxon>metagenomes</taxon>
        <taxon>ecological metagenomes</taxon>
    </lineage>
</organism>
<proteinExistence type="predicted"/>
<name>X1P1Q3_9ZZZZ</name>
<evidence type="ECO:0000313" key="1">
    <source>
        <dbReference type="EMBL" id="GAI50227.1"/>
    </source>
</evidence>
<accession>X1P1Q3</accession>
<dbReference type="AlphaFoldDB" id="X1P1Q3"/>
<comment type="caution">
    <text evidence="1">The sequence shown here is derived from an EMBL/GenBank/DDBJ whole genome shotgun (WGS) entry which is preliminary data.</text>
</comment>
<dbReference type="EMBL" id="BARV01041381">
    <property type="protein sequence ID" value="GAI50227.1"/>
    <property type="molecule type" value="Genomic_DNA"/>
</dbReference>